<feature type="chain" id="PRO_5008378843" description="Spore coat protein U domain-containing protein" evidence="1">
    <location>
        <begin position="21"/>
        <end position="158"/>
    </location>
</feature>
<dbReference type="EMBL" id="FLOB01000002">
    <property type="protein sequence ID" value="SBS27468.1"/>
    <property type="molecule type" value="Genomic_DNA"/>
</dbReference>
<keyword evidence="3" id="KW-1185">Reference proteome</keyword>
<protein>
    <recommendedName>
        <fullName evidence="4">Spore coat protein U domain-containing protein</fullName>
    </recommendedName>
</protein>
<feature type="signal peptide" evidence="1">
    <location>
        <begin position="1"/>
        <end position="20"/>
    </location>
</feature>
<dbReference type="RefSeq" id="WP_067013111.1">
    <property type="nucleotide sequence ID" value="NZ_FLOB01000002.1"/>
</dbReference>
<evidence type="ECO:0000313" key="2">
    <source>
        <dbReference type="EMBL" id="SBS27468.1"/>
    </source>
</evidence>
<sequence>MKKLIILSAIATLSSGAVFAENVSVSGTVPSICEVKTANTSVLFTTLAKDQVSNVDFTVKCNDPDGATVSLTSSEGHMQTVDGQDGTGIGYKAELKANPYDFTLTALSGSNDQVASQSQAGSSALAAGISGKIKLTVLQDAIYSGNYTDQLMLSITAN</sequence>
<reference evidence="2 3" key="1">
    <citation type="submission" date="2016-06" db="EMBL/GenBank/DDBJ databases">
        <authorList>
            <person name="Kjaerup R.B."/>
            <person name="Dalgaard T.S."/>
            <person name="Juul-Madsen H.R."/>
        </authorList>
    </citation>
    <scope>NUCLEOTIDE SEQUENCE [LARGE SCALE GENOMIC DNA]</scope>
    <source>
        <strain evidence="2 3">CECT 8886</strain>
    </source>
</reference>
<accession>A0A1A8T6U6</accession>
<evidence type="ECO:0008006" key="4">
    <source>
        <dbReference type="Google" id="ProtNLM"/>
    </source>
</evidence>
<evidence type="ECO:0000256" key="1">
    <source>
        <dbReference type="SAM" id="SignalP"/>
    </source>
</evidence>
<dbReference type="STRING" id="1792290.MSP8886_00858"/>
<dbReference type="OrthoDB" id="6312617at2"/>
<organism evidence="2 3">
    <name type="scientific">Marinomonas spartinae</name>
    <dbReference type="NCBI Taxonomy" id="1792290"/>
    <lineage>
        <taxon>Bacteria</taxon>
        <taxon>Pseudomonadati</taxon>
        <taxon>Pseudomonadota</taxon>
        <taxon>Gammaproteobacteria</taxon>
        <taxon>Oceanospirillales</taxon>
        <taxon>Oceanospirillaceae</taxon>
        <taxon>Marinomonas</taxon>
    </lineage>
</organism>
<keyword evidence="1" id="KW-0732">Signal</keyword>
<dbReference type="Proteomes" id="UP000092544">
    <property type="component" value="Unassembled WGS sequence"/>
</dbReference>
<gene>
    <name evidence="2" type="ORF">MSP8886_00858</name>
</gene>
<evidence type="ECO:0000313" key="3">
    <source>
        <dbReference type="Proteomes" id="UP000092544"/>
    </source>
</evidence>
<proteinExistence type="predicted"/>
<dbReference type="AlphaFoldDB" id="A0A1A8T6U6"/>
<name>A0A1A8T6U6_9GAMM</name>